<proteinExistence type="predicted"/>
<name>A0A3P6F5U0_BRAOL</name>
<feature type="compositionally biased region" description="Basic and acidic residues" evidence="1">
    <location>
        <begin position="84"/>
        <end position="95"/>
    </location>
</feature>
<dbReference type="EMBL" id="LR031877">
    <property type="protein sequence ID" value="VDD43121.1"/>
    <property type="molecule type" value="Genomic_DNA"/>
</dbReference>
<evidence type="ECO:0008006" key="3">
    <source>
        <dbReference type="Google" id="ProtNLM"/>
    </source>
</evidence>
<sequence length="215" mass="23613">MESLPEKIVSGFSNGREAEIFVSYPWLPDKCSQCGKFGHKHQLCPSAGKLWRPIDPAAGVCRSASPSGRPKSRESQGRRRSRPGRSERARRRDLTDNLNPHSNTAQQKKECQAPESEGMLADPEIVSKVSENVSKVPEEDTSLEIEISVDQHTSVTPAYPSPPSRQVVSLDRNSGFSTVHVFHEDDGSAPCKADDSGDPFLLVSNRKCSLKATKD</sequence>
<feature type="region of interest" description="Disordered" evidence="1">
    <location>
        <begin position="58"/>
        <end position="121"/>
    </location>
</feature>
<gene>
    <name evidence="2" type="ORF">BOLC5T30668H</name>
</gene>
<dbReference type="AlphaFoldDB" id="A0A3P6F5U0"/>
<accession>A0A3P6F5U0</accession>
<evidence type="ECO:0000313" key="2">
    <source>
        <dbReference type="EMBL" id="VDD43121.1"/>
    </source>
</evidence>
<organism evidence="2">
    <name type="scientific">Brassica oleracea</name>
    <name type="common">Wild cabbage</name>
    <dbReference type="NCBI Taxonomy" id="3712"/>
    <lineage>
        <taxon>Eukaryota</taxon>
        <taxon>Viridiplantae</taxon>
        <taxon>Streptophyta</taxon>
        <taxon>Embryophyta</taxon>
        <taxon>Tracheophyta</taxon>
        <taxon>Spermatophyta</taxon>
        <taxon>Magnoliopsida</taxon>
        <taxon>eudicotyledons</taxon>
        <taxon>Gunneridae</taxon>
        <taxon>Pentapetalae</taxon>
        <taxon>rosids</taxon>
        <taxon>malvids</taxon>
        <taxon>Brassicales</taxon>
        <taxon>Brassicaceae</taxon>
        <taxon>Brassiceae</taxon>
        <taxon>Brassica</taxon>
    </lineage>
</organism>
<feature type="compositionally biased region" description="Polar residues" evidence="1">
    <location>
        <begin position="96"/>
        <end position="106"/>
    </location>
</feature>
<evidence type="ECO:0000256" key="1">
    <source>
        <dbReference type="SAM" id="MobiDB-lite"/>
    </source>
</evidence>
<reference evidence="2" key="1">
    <citation type="submission" date="2018-11" db="EMBL/GenBank/DDBJ databases">
        <authorList>
            <consortium name="Genoscope - CEA"/>
            <person name="William W."/>
        </authorList>
    </citation>
    <scope>NUCLEOTIDE SEQUENCE</scope>
</reference>
<protein>
    <recommendedName>
        <fullName evidence="3">CCHC-type domain-containing protein</fullName>
    </recommendedName>
</protein>